<proteinExistence type="predicted"/>
<organism evidence="6">
    <name type="scientific">Ditylum brightwellii</name>
    <dbReference type="NCBI Taxonomy" id="49249"/>
    <lineage>
        <taxon>Eukaryota</taxon>
        <taxon>Sar</taxon>
        <taxon>Stramenopiles</taxon>
        <taxon>Ochrophyta</taxon>
        <taxon>Bacillariophyta</taxon>
        <taxon>Mediophyceae</taxon>
        <taxon>Lithodesmiophycidae</taxon>
        <taxon>Lithodesmiales</taxon>
        <taxon>Lithodesmiaceae</taxon>
        <taxon>Ditylum</taxon>
    </lineage>
</organism>
<evidence type="ECO:0000313" key="6">
    <source>
        <dbReference type="EMBL" id="CAE4630576.1"/>
    </source>
</evidence>
<dbReference type="PROSITE" id="PS51476">
    <property type="entry name" value="PROTEASOME_BETA_2"/>
    <property type="match status" value="1"/>
</dbReference>
<gene>
    <name evidence="6" type="ORF">DBRI00130_LOCUS27168</name>
    <name evidence="5" type="ORF">DBRI1063_LOCUS9809</name>
</gene>
<accession>A0A6U3X6G3</accession>
<dbReference type="CDD" id="cd03759">
    <property type="entry name" value="proteasome_beta_type_3"/>
    <property type="match status" value="1"/>
</dbReference>
<dbReference type="AlphaFoldDB" id="A0A6U3X6G3"/>
<dbReference type="SUPFAM" id="SSF56235">
    <property type="entry name" value="N-terminal nucleophile aminohydrolases (Ntn hydrolases)"/>
    <property type="match status" value="1"/>
</dbReference>
<sequence length="204" mass="22510">MSILEYNGAAIIAMAGKDCVGIACDTRLGIQAQTVATDFRKVFKMNDRLFVGLAGLGTDVQTMEQLLKFRQNLYELREEREMSPRVFSNLLSTLLYEKRFGPYFIEPVVAGLDEKGKPFLSGMDLIGAPMYSDEFVVSGTCTGNLQGMCETLHKPNMEPDDLFETLAQALLASVDRDALSGWGGVVHIITKDGVTSRELKGRQD</sequence>
<keyword evidence="2" id="KW-0963">Cytoplasm</keyword>
<dbReference type="Gene3D" id="3.60.20.10">
    <property type="entry name" value="Glutamine Phosphoribosylpyrophosphate, subunit 1, domain 1"/>
    <property type="match status" value="1"/>
</dbReference>
<dbReference type="InterPro" id="IPR023333">
    <property type="entry name" value="Proteasome_suB-type"/>
</dbReference>
<evidence type="ECO:0000256" key="4">
    <source>
        <dbReference type="ARBA" id="ARBA00023242"/>
    </source>
</evidence>
<dbReference type="EMBL" id="HBGN01015279">
    <property type="protein sequence ID" value="CAD9327651.1"/>
    <property type="molecule type" value="Transcribed_RNA"/>
</dbReference>
<reference evidence="6" key="1">
    <citation type="submission" date="2021-01" db="EMBL/GenBank/DDBJ databases">
        <authorList>
            <person name="Corre E."/>
            <person name="Pelletier E."/>
            <person name="Niang G."/>
            <person name="Scheremetjew M."/>
            <person name="Finn R."/>
            <person name="Kale V."/>
            <person name="Holt S."/>
            <person name="Cochrane G."/>
            <person name="Meng A."/>
            <person name="Brown T."/>
            <person name="Cohen L."/>
        </authorList>
    </citation>
    <scope>NUCLEOTIDE SEQUENCE</scope>
    <source>
        <strain evidence="6">GSO104</strain>
        <strain evidence="5">Pop2</strain>
    </source>
</reference>
<dbReference type="FunFam" id="3.60.20.10:FF:000003">
    <property type="entry name" value="Proteasome subunit beta type-3"/>
    <property type="match status" value="1"/>
</dbReference>
<name>A0A6U3X6G3_9STRA</name>
<dbReference type="InterPro" id="IPR029055">
    <property type="entry name" value="Ntn_hydrolases_N"/>
</dbReference>
<evidence type="ECO:0000256" key="3">
    <source>
        <dbReference type="ARBA" id="ARBA00022942"/>
    </source>
</evidence>
<dbReference type="PANTHER" id="PTHR32194:SF10">
    <property type="entry name" value="PROTEASOME SUBUNIT BETA TYPE-3"/>
    <property type="match status" value="1"/>
</dbReference>
<dbReference type="EMBL" id="HBNS01034751">
    <property type="protein sequence ID" value="CAE4630576.1"/>
    <property type="molecule type" value="Transcribed_RNA"/>
</dbReference>
<evidence type="ECO:0000256" key="2">
    <source>
        <dbReference type="ARBA" id="ARBA00022490"/>
    </source>
</evidence>
<dbReference type="GO" id="GO:0005634">
    <property type="term" value="C:nucleus"/>
    <property type="evidence" value="ECO:0007669"/>
    <property type="project" value="UniProtKB-SubCell"/>
</dbReference>
<dbReference type="GO" id="GO:0019774">
    <property type="term" value="C:proteasome core complex, beta-subunit complex"/>
    <property type="evidence" value="ECO:0007669"/>
    <property type="project" value="InterPro"/>
</dbReference>
<keyword evidence="3" id="KW-0647">Proteasome</keyword>
<dbReference type="PANTHER" id="PTHR32194">
    <property type="entry name" value="METALLOPROTEASE TLDD"/>
    <property type="match status" value="1"/>
</dbReference>
<evidence type="ECO:0000313" key="5">
    <source>
        <dbReference type="EMBL" id="CAD9327651.1"/>
    </source>
</evidence>
<dbReference type="InterPro" id="IPR033811">
    <property type="entry name" value="Proteasome_beta_3"/>
</dbReference>
<dbReference type="Pfam" id="PF00227">
    <property type="entry name" value="Proteasome"/>
    <property type="match status" value="1"/>
</dbReference>
<keyword evidence="4" id="KW-0539">Nucleus</keyword>
<evidence type="ECO:0008006" key="7">
    <source>
        <dbReference type="Google" id="ProtNLM"/>
    </source>
</evidence>
<comment type="subcellular location">
    <subcellularLocation>
        <location evidence="1">Nucleus</location>
    </subcellularLocation>
</comment>
<evidence type="ECO:0000256" key="1">
    <source>
        <dbReference type="ARBA" id="ARBA00004123"/>
    </source>
</evidence>
<dbReference type="GO" id="GO:0005737">
    <property type="term" value="C:cytoplasm"/>
    <property type="evidence" value="ECO:0007669"/>
    <property type="project" value="TreeGrafter"/>
</dbReference>
<dbReference type="InterPro" id="IPR001353">
    <property type="entry name" value="Proteasome_sua/b"/>
</dbReference>
<protein>
    <recommendedName>
        <fullName evidence="7">Proteasome subunit beta</fullName>
    </recommendedName>
</protein>
<dbReference type="GO" id="GO:0043161">
    <property type="term" value="P:proteasome-mediated ubiquitin-dependent protein catabolic process"/>
    <property type="evidence" value="ECO:0007669"/>
    <property type="project" value="InterPro"/>
</dbReference>